<evidence type="ECO:0000313" key="1">
    <source>
        <dbReference type="EMBL" id="GGE22644.1"/>
    </source>
</evidence>
<proteinExistence type="predicted"/>
<evidence type="ECO:0000313" key="2">
    <source>
        <dbReference type="Proteomes" id="UP000612855"/>
    </source>
</evidence>
<sequence>MVLDGYKDLPGFPFADYFRDLSQYTNAQLYWLAVLRHAIGFKETDWQPELRPVDLDDDMYTGHVISLVNTAAAKVIWIQTLSLAGEVNMALRENGPMDIGNVPEELDPEDRAGIAAGIPETEIVQETEAYYRPFSAWVESATRWQHDHDHPEHGEDVPVERLILTSEISEACEPLAIQALESFLEKGPAMKRVNSVFVRSD</sequence>
<accession>A0A917A205</accession>
<reference evidence="2" key="1">
    <citation type="journal article" date="2019" name="Int. J. Syst. Evol. Microbiol.">
        <title>The Global Catalogue of Microorganisms (GCM) 10K type strain sequencing project: providing services to taxonomists for standard genome sequencing and annotation.</title>
        <authorList>
            <consortium name="The Broad Institute Genomics Platform"/>
            <consortium name="The Broad Institute Genome Sequencing Center for Infectious Disease"/>
            <person name="Wu L."/>
            <person name="Ma J."/>
        </authorList>
    </citation>
    <scope>NUCLEOTIDE SEQUENCE [LARGE SCALE GENOMIC DNA]</scope>
    <source>
        <strain evidence="2">CGMCC 1.12664</strain>
    </source>
</reference>
<protein>
    <submittedName>
        <fullName evidence="1">Uncharacterized protein</fullName>
    </submittedName>
</protein>
<dbReference type="RefSeq" id="WP_188476465.1">
    <property type="nucleotide sequence ID" value="NZ_BMFJ01000001.1"/>
</dbReference>
<dbReference type="EMBL" id="BMFJ01000001">
    <property type="protein sequence ID" value="GGE22644.1"/>
    <property type="molecule type" value="Genomic_DNA"/>
</dbReference>
<organism evidence="1 2">
    <name type="scientific">Primorskyibacter flagellatus</name>
    <dbReference type="NCBI Taxonomy" id="1387277"/>
    <lineage>
        <taxon>Bacteria</taxon>
        <taxon>Pseudomonadati</taxon>
        <taxon>Pseudomonadota</taxon>
        <taxon>Alphaproteobacteria</taxon>
        <taxon>Rhodobacterales</taxon>
        <taxon>Roseobacteraceae</taxon>
        <taxon>Primorskyibacter</taxon>
    </lineage>
</organism>
<gene>
    <name evidence="1" type="ORF">GCM10011360_08900</name>
</gene>
<dbReference type="Proteomes" id="UP000612855">
    <property type="component" value="Unassembled WGS sequence"/>
</dbReference>
<dbReference type="AlphaFoldDB" id="A0A917A205"/>
<name>A0A917A205_9RHOB</name>
<comment type="caution">
    <text evidence="1">The sequence shown here is derived from an EMBL/GenBank/DDBJ whole genome shotgun (WGS) entry which is preliminary data.</text>
</comment>
<keyword evidence="2" id="KW-1185">Reference proteome</keyword>